<dbReference type="Proteomes" id="UP000610760">
    <property type="component" value="Unassembled WGS sequence"/>
</dbReference>
<dbReference type="PANTHER" id="PTHR39450">
    <property type="entry name" value="MOLYBDOPTERIN OXIDOREDUCTASE, 4FE-4S CLUSTER-BINDING SUBUNIT"/>
    <property type="match status" value="1"/>
</dbReference>
<organism evidence="1 2">
    <name type="scientific">Fumia xinanensis</name>
    <dbReference type="NCBI Taxonomy" id="2763659"/>
    <lineage>
        <taxon>Bacteria</taxon>
        <taxon>Bacillati</taxon>
        <taxon>Bacillota</taxon>
        <taxon>Clostridia</taxon>
        <taxon>Eubacteriales</taxon>
        <taxon>Oscillospiraceae</taxon>
        <taxon>Fumia</taxon>
    </lineage>
</organism>
<dbReference type="PANTHER" id="PTHR39450:SF1">
    <property type="entry name" value="DUF1667 DOMAIN-CONTAINING PROTEIN"/>
    <property type="match status" value="1"/>
</dbReference>
<dbReference type="RefSeq" id="WP_249293892.1">
    <property type="nucleotide sequence ID" value="NZ_JACRSV010000001.1"/>
</dbReference>
<dbReference type="AlphaFoldDB" id="A0A926E3D7"/>
<reference evidence="1" key="1">
    <citation type="submission" date="2020-08" db="EMBL/GenBank/DDBJ databases">
        <title>Genome public.</title>
        <authorList>
            <person name="Liu C."/>
            <person name="Sun Q."/>
        </authorList>
    </citation>
    <scope>NUCLEOTIDE SEQUENCE</scope>
    <source>
        <strain evidence="1">NSJ-33</strain>
    </source>
</reference>
<dbReference type="SUPFAM" id="SSF160148">
    <property type="entry name" value="CPE0013-like"/>
    <property type="match status" value="1"/>
</dbReference>
<comment type="caution">
    <text evidence="1">The sequence shown here is derived from an EMBL/GenBank/DDBJ whole genome shotgun (WGS) entry which is preliminary data.</text>
</comment>
<proteinExistence type="predicted"/>
<dbReference type="Gene3D" id="3.10.530.10">
    <property type="entry name" value="CPE0013-like"/>
    <property type="match status" value="1"/>
</dbReference>
<dbReference type="SUPFAM" id="SSF53706">
    <property type="entry name" value="Formate dehydrogenase/DMSO reductase, domains 1-3"/>
    <property type="match status" value="1"/>
</dbReference>
<sequence>MEQKKLTCIVCPMGCSLTVTLDEGKVQSVSGNTCPRGAKYGEEECIHPTRTLTTTMKVEGHDMVSVKSSSPLPKEHLFEYMKFINNVLLKAPVHIGDIVIRDVGGTGVDIVATKSVF</sequence>
<dbReference type="InterPro" id="IPR036593">
    <property type="entry name" value="CPE0013-like_sf"/>
</dbReference>
<evidence type="ECO:0000313" key="2">
    <source>
        <dbReference type="Proteomes" id="UP000610760"/>
    </source>
</evidence>
<dbReference type="InterPro" id="IPR012460">
    <property type="entry name" value="DUF1667"/>
</dbReference>
<dbReference type="Pfam" id="PF07892">
    <property type="entry name" value="DUF1667"/>
    <property type="match status" value="1"/>
</dbReference>
<gene>
    <name evidence="1" type="ORF">H8710_02825</name>
</gene>
<keyword evidence="2" id="KW-1185">Reference proteome</keyword>
<evidence type="ECO:0000313" key="1">
    <source>
        <dbReference type="EMBL" id="MBC8558998.1"/>
    </source>
</evidence>
<dbReference type="EMBL" id="JACRSV010000001">
    <property type="protein sequence ID" value="MBC8558998.1"/>
    <property type="molecule type" value="Genomic_DNA"/>
</dbReference>
<accession>A0A926E3D7</accession>
<protein>
    <submittedName>
        <fullName evidence="1">DUF1667 domain-containing protein</fullName>
    </submittedName>
</protein>
<name>A0A926E3D7_9FIRM</name>